<reference evidence="1" key="1">
    <citation type="journal article" date="2023" name="G3 (Bethesda)">
        <title>A reference genome for the long-term kleptoplast-retaining sea slug Elysia crispata morphotype clarki.</title>
        <authorList>
            <person name="Eastman K.E."/>
            <person name="Pendleton A.L."/>
            <person name="Shaikh M.A."/>
            <person name="Suttiyut T."/>
            <person name="Ogas R."/>
            <person name="Tomko P."/>
            <person name="Gavelis G."/>
            <person name="Widhalm J.R."/>
            <person name="Wisecaver J.H."/>
        </authorList>
    </citation>
    <scope>NUCLEOTIDE SEQUENCE</scope>
    <source>
        <strain evidence="1">ECLA1</strain>
    </source>
</reference>
<evidence type="ECO:0000313" key="2">
    <source>
        <dbReference type="Proteomes" id="UP001283361"/>
    </source>
</evidence>
<keyword evidence="2" id="KW-1185">Reference proteome</keyword>
<accession>A0AAE1E1P8</accession>
<dbReference type="AlphaFoldDB" id="A0AAE1E1P8"/>
<dbReference type="Proteomes" id="UP001283361">
    <property type="component" value="Unassembled WGS sequence"/>
</dbReference>
<name>A0AAE1E1P8_9GAST</name>
<evidence type="ECO:0000313" key="1">
    <source>
        <dbReference type="EMBL" id="KAK3790712.1"/>
    </source>
</evidence>
<comment type="caution">
    <text evidence="1">The sequence shown here is derived from an EMBL/GenBank/DDBJ whole genome shotgun (WGS) entry which is preliminary data.</text>
</comment>
<proteinExistence type="predicted"/>
<organism evidence="1 2">
    <name type="scientific">Elysia crispata</name>
    <name type="common">lettuce slug</name>
    <dbReference type="NCBI Taxonomy" id="231223"/>
    <lineage>
        <taxon>Eukaryota</taxon>
        <taxon>Metazoa</taxon>
        <taxon>Spiralia</taxon>
        <taxon>Lophotrochozoa</taxon>
        <taxon>Mollusca</taxon>
        <taxon>Gastropoda</taxon>
        <taxon>Heterobranchia</taxon>
        <taxon>Euthyneura</taxon>
        <taxon>Panpulmonata</taxon>
        <taxon>Sacoglossa</taxon>
        <taxon>Placobranchoidea</taxon>
        <taxon>Plakobranchidae</taxon>
        <taxon>Elysia</taxon>
    </lineage>
</organism>
<gene>
    <name evidence="1" type="ORF">RRG08_038203</name>
</gene>
<dbReference type="EMBL" id="JAWDGP010001519">
    <property type="protein sequence ID" value="KAK3790712.1"/>
    <property type="molecule type" value="Genomic_DNA"/>
</dbReference>
<protein>
    <submittedName>
        <fullName evidence="1">Uncharacterized protein</fullName>
    </submittedName>
</protein>
<sequence length="69" mass="7493">MNSFLLSRSRQLEGHDTACQHNKSNISLTTVAFWDIIDRVPTWGGPCSYVTIPGWSSVTGGGQVSAWAP</sequence>